<evidence type="ECO:0000313" key="5">
    <source>
        <dbReference type="Proteomes" id="UP001150925"/>
    </source>
</evidence>
<feature type="domain" description="C2H2-type" evidence="3">
    <location>
        <begin position="398"/>
        <end position="429"/>
    </location>
</feature>
<feature type="compositionally biased region" description="Polar residues" evidence="2">
    <location>
        <begin position="1"/>
        <end position="17"/>
    </location>
</feature>
<feature type="compositionally biased region" description="Low complexity" evidence="2">
    <location>
        <begin position="156"/>
        <end position="173"/>
    </location>
</feature>
<feature type="compositionally biased region" description="Low complexity" evidence="2">
    <location>
        <begin position="467"/>
        <end position="479"/>
    </location>
</feature>
<dbReference type="AlphaFoldDB" id="A0A9W8AJK7"/>
<evidence type="ECO:0000259" key="3">
    <source>
        <dbReference type="PROSITE" id="PS50157"/>
    </source>
</evidence>
<evidence type="ECO:0000256" key="1">
    <source>
        <dbReference type="PROSITE-ProRule" id="PRU00042"/>
    </source>
</evidence>
<dbReference type="GO" id="GO:0006355">
    <property type="term" value="P:regulation of DNA-templated transcription"/>
    <property type="evidence" value="ECO:0007669"/>
    <property type="project" value="InterPro"/>
</dbReference>
<evidence type="ECO:0000313" key="4">
    <source>
        <dbReference type="EMBL" id="KAJ1957597.1"/>
    </source>
</evidence>
<dbReference type="OrthoDB" id="1939603at2759"/>
<protein>
    <recommendedName>
        <fullName evidence="3">C2H2-type domain-containing protein</fullName>
    </recommendedName>
</protein>
<dbReference type="GO" id="GO:0008270">
    <property type="term" value="F:zinc ion binding"/>
    <property type="evidence" value="ECO:0007669"/>
    <property type="project" value="UniProtKB-KW"/>
</dbReference>
<accession>A0A9W8AJK7</accession>
<dbReference type="EMBL" id="JANBPY010001919">
    <property type="protein sequence ID" value="KAJ1957597.1"/>
    <property type="molecule type" value="Genomic_DNA"/>
</dbReference>
<dbReference type="PANTHER" id="PTHR36167:SF3">
    <property type="entry name" value="C2H2 FINGER DOMAIN TRANSCRIPTION FACTOR (EUROFUNG)-RELATED"/>
    <property type="match status" value="1"/>
</dbReference>
<keyword evidence="5" id="KW-1185">Reference proteome</keyword>
<dbReference type="InterPro" id="IPR039327">
    <property type="entry name" value="CON7-like"/>
</dbReference>
<keyword evidence="1" id="KW-0479">Metal-binding</keyword>
<dbReference type="InterPro" id="IPR013087">
    <property type="entry name" value="Znf_C2H2_type"/>
</dbReference>
<proteinExistence type="predicted"/>
<keyword evidence="1" id="KW-0862">Zinc</keyword>
<gene>
    <name evidence="4" type="ORF">IWQ62_005053</name>
</gene>
<dbReference type="PROSITE" id="PS50157">
    <property type="entry name" value="ZINC_FINGER_C2H2_2"/>
    <property type="match status" value="1"/>
</dbReference>
<feature type="region of interest" description="Disordered" evidence="2">
    <location>
        <begin position="277"/>
        <end position="321"/>
    </location>
</feature>
<feature type="region of interest" description="Disordered" evidence="2">
    <location>
        <begin position="423"/>
        <end position="537"/>
    </location>
</feature>
<feature type="compositionally biased region" description="Low complexity" evidence="2">
    <location>
        <begin position="124"/>
        <end position="136"/>
    </location>
</feature>
<reference evidence="4" key="1">
    <citation type="submission" date="2022-07" db="EMBL/GenBank/DDBJ databases">
        <title>Phylogenomic reconstructions and comparative analyses of Kickxellomycotina fungi.</title>
        <authorList>
            <person name="Reynolds N.K."/>
            <person name="Stajich J.E."/>
            <person name="Barry K."/>
            <person name="Grigoriev I.V."/>
            <person name="Crous P."/>
            <person name="Smith M.E."/>
        </authorList>
    </citation>
    <scope>NUCLEOTIDE SEQUENCE</scope>
    <source>
        <strain evidence="4">RSA 1196</strain>
    </source>
</reference>
<keyword evidence="1" id="KW-0863">Zinc-finger</keyword>
<sequence length="537" mass="58826">MGPRIVTSNSRSHQSTRISEEYQPLQVPHLSAPQSGRTFQPRTVLPPLSEALSRVFSPPTLPVPQREQGGETSSVDSFSTSPGDLWKSSRDEPRRVHDSPSSKSSNQQCPAQLPPSKHFREHPSGGTSSLTATGLGNPISGHMGWSADKVHTSFEPNSASPSSRPSAFSSMRPTRTVSPLRPHTPPYGRPSVESMAVNRASSLSPMLTRLPPLDSMNFPSVPGASRTRSSQEQWSPHALPRIRTYSRTRTTPLDHNTYSTGAQENFTYYGHSPSSHIDHHLLPANSSTQSPSRIPPIHSTARPLRSHTLAQSGSPAYPSGHYPLSGSLPTYSSHLEVLGSSASRQVPPSHRMSASMLQQSATTLQTGPPKKEFSFISIPGINTKKRPRRRYEEIERLYSCNWPECDKSYGTLNHLNAHIVMQKHGPKRHPSEFKHIQKGARKRANKEEEKEENISGTVLEHSPAKAISVTEEVSSSVEISKGETEDPSKLSQSGKDDNPEEDILQQDDPQSHLANARTPSSPDHDMGGSVGAEKQSE</sequence>
<dbReference type="PROSITE" id="PS00028">
    <property type="entry name" value="ZINC_FINGER_C2H2_1"/>
    <property type="match status" value="1"/>
</dbReference>
<dbReference type="PANTHER" id="PTHR36167">
    <property type="entry name" value="C2H2 FINGER DOMAIN TRANSCRIPTION FACTOR (EUROFUNG)-RELATED"/>
    <property type="match status" value="1"/>
</dbReference>
<evidence type="ECO:0000256" key="2">
    <source>
        <dbReference type="SAM" id="MobiDB-lite"/>
    </source>
</evidence>
<comment type="caution">
    <text evidence="4">The sequence shown here is derived from an EMBL/GenBank/DDBJ whole genome shotgun (WGS) entry which is preliminary data.</text>
</comment>
<feature type="compositionally biased region" description="Basic and acidic residues" evidence="2">
    <location>
        <begin position="87"/>
        <end position="100"/>
    </location>
</feature>
<feature type="region of interest" description="Disordered" evidence="2">
    <location>
        <begin position="1"/>
        <end position="192"/>
    </location>
</feature>
<dbReference type="Gene3D" id="3.30.160.60">
    <property type="entry name" value="Classic Zinc Finger"/>
    <property type="match status" value="1"/>
</dbReference>
<organism evidence="4 5">
    <name type="scientific">Dispira parvispora</name>
    <dbReference type="NCBI Taxonomy" id="1520584"/>
    <lineage>
        <taxon>Eukaryota</taxon>
        <taxon>Fungi</taxon>
        <taxon>Fungi incertae sedis</taxon>
        <taxon>Zoopagomycota</taxon>
        <taxon>Kickxellomycotina</taxon>
        <taxon>Dimargaritomycetes</taxon>
        <taxon>Dimargaritales</taxon>
        <taxon>Dimargaritaceae</taxon>
        <taxon>Dispira</taxon>
    </lineage>
</organism>
<feature type="compositionally biased region" description="Polar residues" evidence="2">
    <location>
        <begin position="70"/>
        <end position="82"/>
    </location>
</feature>
<name>A0A9W8AJK7_9FUNG</name>
<feature type="compositionally biased region" description="Polar residues" evidence="2">
    <location>
        <begin position="32"/>
        <end position="41"/>
    </location>
</feature>
<dbReference type="Proteomes" id="UP001150925">
    <property type="component" value="Unassembled WGS sequence"/>
</dbReference>
<feature type="compositionally biased region" description="Polar residues" evidence="2">
    <location>
        <begin position="245"/>
        <end position="259"/>
    </location>
</feature>
<feature type="compositionally biased region" description="Polar residues" evidence="2">
    <location>
        <begin position="101"/>
        <end position="110"/>
    </location>
</feature>
<feature type="region of interest" description="Disordered" evidence="2">
    <location>
        <begin position="206"/>
        <end position="259"/>
    </location>
</feature>